<evidence type="ECO:0000256" key="3">
    <source>
        <dbReference type="ARBA" id="ARBA00022670"/>
    </source>
</evidence>
<dbReference type="STRING" id="1121316.SAMN02745207_02436"/>
<keyword evidence="2 9" id="KW-0121">Carboxypeptidase</keyword>
<dbReference type="Gene3D" id="3.50.30.60">
    <property type="entry name" value="LD-carboxypeptidase A C-terminal domain-like"/>
    <property type="match status" value="1"/>
</dbReference>
<keyword evidence="10" id="KW-1185">Reference proteome</keyword>
<organism evidence="9 10">
    <name type="scientific">Clostridium grantii DSM 8605</name>
    <dbReference type="NCBI Taxonomy" id="1121316"/>
    <lineage>
        <taxon>Bacteria</taxon>
        <taxon>Bacillati</taxon>
        <taxon>Bacillota</taxon>
        <taxon>Clostridia</taxon>
        <taxon>Eubacteriales</taxon>
        <taxon>Clostridiaceae</taxon>
        <taxon>Clostridium</taxon>
    </lineage>
</organism>
<reference evidence="9 10" key="1">
    <citation type="submission" date="2016-11" db="EMBL/GenBank/DDBJ databases">
        <authorList>
            <person name="Jaros S."/>
            <person name="Januszkiewicz K."/>
            <person name="Wedrychowicz H."/>
        </authorList>
    </citation>
    <scope>NUCLEOTIDE SEQUENCE [LARGE SCALE GENOMIC DNA]</scope>
    <source>
        <strain evidence="9 10">DSM 8605</strain>
    </source>
</reference>
<evidence type="ECO:0000313" key="9">
    <source>
        <dbReference type="EMBL" id="SHH77406.1"/>
    </source>
</evidence>
<sequence length="277" mass="31391">MISLSDGWSKDKESQIIELISTLNNMGFYVELSKTLYRRDGFFSGTPLERASELNKLFKDKEIKAIFDISGGDSANQILSLIDYESIRKNPKPFLGLSDLTTILNALYHKSEIKTFHYKIRNLIGNDKESQQNKFINSFFKGKVDIFDFPYTWLRGNRIEGEVIGGNLRCFLKLSGTEYLPDPVDKVLLLEGLGGDFSRITSLICQLNQIGYLDKISGLVLGTFTELINNNDMKKLCDFILDLTKDKELPIIKTERIGHGDDAVCIIIGETLILEKK</sequence>
<evidence type="ECO:0000256" key="5">
    <source>
        <dbReference type="ARBA" id="ARBA00022825"/>
    </source>
</evidence>
<dbReference type="SUPFAM" id="SSF52317">
    <property type="entry name" value="Class I glutamine amidotransferase-like"/>
    <property type="match status" value="1"/>
</dbReference>
<dbReference type="Gene3D" id="3.40.50.10740">
    <property type="entry name" value="Class I glutamine amidotransferase-like"/>
    <property type="match status" value="1"/>
</dbReference>
<dbReference type="InterPro" id="IPR027478">
    <property type="entry name" value="LdcA_N"/>
</dbReference>
<dbReference type="PANTHER" id="PTHR30237">
    <property type="entry name" value="MURAMOYLTETRAPEPTIDE CARBOXYPEPTIDASE"/>
    <property type="match status" value="1"/>
</dbReference>
<dbReference type="Proteomes" id="UP000184447">
    <property type="component" value="Unassembled WGS sequence"/>
</dbReference>
<dbReference type="AlphaFoldDB" id="A0A1M5VQ66"/>
<proteinExistence type="inferred from homology"/>
<keyword evidence="3" id="KW-0645">Protease</keyword>
<keyword evidence="4" id="KW-0378">Hydrolase</keyword>
<comment type="similarity">
    <text evidence="1">Belongs to the peptidase S66 family.</text>
</comment>
<evidence type="ECO:0000256" key="2">
    <source>
        <dbReference type="ARBA" id="ARBA00022645"/>
    </source>
</evidence>
<dbReference type="GO" id="GO:0008236">
    <property type="term" value="F:serine-type peptidase activity"/>
    <property type="evidence" value="ECO:0007669"/>
    <property type="project" value="UniProtKB-KW"/>
</dbReference>
<dbReference type="InterPro" id="IPR003507">
    <property type="entry name" value="S66_fam"/>
</dbReference>
<dbReference type="SUPFAM" id="SSF141986">
    <property type="entry name" value="LD-carboxypeptidase A C-terminal domain-like"/>
    <property type="match status" value="1"/>
</dbReference>
<dbReference type="GO" id="GO:0006508">
    <property type="term" value="P:proteolysis"/>
    <property type="evidence" value="ECO:0007669"/>
    <property type="project" value="UniProtKB-KW"/>
</dbReference>
<name>A0A1M5VQ66_9CLOT</name>
<dbReference type="GO" id="GO:0004180">
    <property type="term" value="F:carboxypeptidase activity"/>
    <property type="evidence" value="ECO:0007669"/>
    <property type="project" value="UniProtKB-KW"/>
</dbReference>
<keyword evidence="5" id="KW-0720">Serine protease</keyword>
<protein>
    <submittedName>
        <fullName evidence="9">Muramoyltetrapeptide carboxypeptidase LdcA (Peptidoglycan recycling)</fullName>
    </submittedName>
</protein>
<feature type="domain" description="LD-carboxypeptidase N-terminal" evidence="7">
    <location>
        <begin position="2"/>
        <end position="117"/>
    </location>
</feature>
<feature type="active site" description="Charge relay system" evidence="6">
    <location>
        <position position="191"/>
    </location>
</feature>
<evidence type="ECO:0000259" key="7">
    <source>
        <dbReference type="Pfam" id="PF02016"/>
    </source>
</evidence>
<evidence type="ECO:0000256" key="1">
    <source>
        <dbReference type="ARBA" id="ARBA00010233"/>
    </source>
</evidence>
<gene>
    <name evidence="9" type="ORF">SAMN02745207_02436</name>
</gene>
<dbReference type="CDD" id="cd07062">
    <property type="entry name" value="Peptidase_S66_mccF_like"/>
    <property type="match status" value="1"/>
</dbReference>
<dbReference type="InterPro" id="IPR040921">
    <property type="entry name" value="Peptidase_S66C"/>
</dbReference>
<dbReference type="Pfam" id="PF17676">
    <property type="entry name" value="Peptidase_S66C"/>
    <property type="match status" value="1"/>
</dbReference>
<evidence type="ECO:0000256" key="4">
    <source>
        <dbReference type="ARBA" id="ARBA00022801"/>
    </source>
</evidence>
<dbReference type="InterPro" id="IPR040449">
    <property type="entry name" value="Peptidase_S66_N"/>
</dbReference>
<dbReference type="PIRSF" id="PIRSF028757">
    <property type="entry name" value="LD-carboxypeptidase"/>
    <property type="match status" value="1"/>
</dbReference>
<evidence type="ECO:0000313" key="10">
    <source>
        <dbReference type="Proteomes" id="UP000184447"/>
    </source>
</evidence>
<feature type="active site" description="Nucleophile" evidence="6">
    <location>
        <position position="98"/>
    </location>
</feature>
<evidence type="ECO:0000256" key="6">
    <source>
        <dbReference type="PIRSR" id="PIRSR028757-1"/>
    </source>
</evidence>
<dbReference type="PANTHER" id="PTHR30237:SF2">
    <property type="entry name" value="MUREIN TETRAPEPTIDE CARBOXYPEPTIDASE"/>
    <property type="match status" value="1"/>
</dbReference>
<dbReference type="InterPro" id="IPR027461">
    <property type="entry name" value="Carboxypeptidase_A_C_sf"/>
</dbReference>
<dbReference type="Pfam" id="PF02016">
    <property type="entry name" value="Peptidase_S66"/>
    <property type="match status" value="1"/>
</dbReference>
<dbReference type="EMBL" id="FQXM01000012">
    <property type="protein sequence ID" value="SHH77406.1"/>
    <property type="molecule type" value="Genomic_DNA"/>
</dbReference>
<feature type="domain" description="LD-carboxypeptidase C-terminal" evidence="8">
    <location>
        <begin position="160"/>
        <end position="271"/>
    </location>
</feature>
<feature type="active site" description="Charge relay system" evidence="6">
    <location>
        <position position="259"/>
    </location>
</feature>
<accession>A0A1M5VQ66</accession>
<evidence type="ECO:0000259" key="8">
    <source>
        <dbReference type="Pfam" id="PF17676"/>
    </source>
</evidence>
<dbReference type="InterPro" id="IPR029062">
    <property type="entry name" value="Class_I_gatase-like"/>
</dbReference>